<dbReference type="EMBL" id="LK032948">
    <property type="protein sequence ID" value="CDY50918.1"/>
    <property type="molecule type" value="Genomic_DNA"/>
</dbReference>
<evidence type="ECO:0000313" key="6">
    <source>
        <dbReference type="Proteomes" id="UP000028999"/>
    </source>
</evidence>
<accession>A0A078IPC1</accession>
<dbReference type="AlphaFoldDB" id="A0A078IPC1"/>
<name>A0A078IPC1_BRANA</name>
<reference evidence="5 6" key="1">
    <citation type="journal article" date="2014" name="Science">
        <title>Plant genetics. Early allopolyploid evolution in the post-Neolithic Brassica napus oilseed genome.</title>
        <authorList>
            <person name="Chalhoub B."/>
            <person name="Denoeud F."/>
            <person name="Liu S."/>
            <person name="Parkin I.A."/>
            <person name="Tang H."/>
            <person name="Wang X."/>
            <person name="Chiquet J."/>
            <person name="Belcram H."/>
            <person name="Tong C."/>
            <person name="Samans B."/>
            <person name="Correa M."/>
            <person name="Da Silva C."/>
            <person name="Just J."/>
            <person name="Falentin C."/>
            <person name="Koh C.S."/>
            <person name="Le Clainche I."/>
            <person name="Bernard M."/>
            <person name="Bento P."/>
            <person name="Noel B."/>
            <person name="Labadie K."/>
            <person name="Alberti A."/>
            <person name="Charles M."/>
            <person name="Arnaud D."/>
            <person name="Guo H."/>
            <person name="Daviaud C."/>
            <person name="Alamery S."/>
            <person name="Jabbari K."/>
            <person name="Zhao M."/>
            <person name="Edger P.P."/>
            <person name="Chelaifa H."/>
            <person name="Tack D."/>
            <person name="Lassalle G."/>
            <person name="Mestiri I."/>
            <person name="Schnel N."/>
            <person name="Le Paslier M.C."/>
            <person name="Fan G."/>
            <person name="Renault V."/>
            <person name="Bayer P.E."/>
            <person name="Golicz A.A."/>
            <person name="Manoli S."/>
            <person name="Lee T.H."/>
            <person name="Thi V.H."/>
            <person name="Chalabi S."/>
            <person name="Hu Q."/>
            <person name="Fan C."/>
            <person name="Tollenaere R."/>
            <person name="Lu Y."/>
            <person name="Battail C."/>
            <person name="Shen J."/>
            <person name="Sidebottom C.H."/>
            <person name="Wang X."/>
            <person name="Canaguier A."/>
            <person name="Chauveau A."/>
            <person name="Berard A."/>
            <person name="Deniot G."/>
            <person name="Guan M."/>
            <person name="Liu Z."/>
            <person name="Sun F."/>
            <person name="Lim Y.P."/>
            <person name="Lyons E."/>
            <person name="Town C.D."/>
            <person name="Bancroft I."/>
            <person name="Wang X."/>
            <person name="Meng J."/>
            <person name="Ma J."/>
            <person name="Pires J.C."/>
            <person name="King G.J."/>
            <person name="Brunel D."/>
            <person name="Delourme R."/>
            <person name="Renard M."/>
            <person name="Aury J.M."/>
            <person name="Adams K.L."/>
            <person name="Batley J."/>
            <person name="Snowdon R.J."/>
            <person name="Tost J."/>
            <person name="Edwards D."/>
            <person name="Zhou Y."/>
            <person name="Hua W."/>
            <person name="Sharpe A.G."/>
            <person name="Paterson A.H."/>
            <person name="Guan C."/>
            <person name="Wincker P."/>
        </authorList>
    </citation>
    <scope>NUCLEOTIDE SEQUENCE [LARGE SCALE GENOMIC DNA]</scope>
    <source>
        <strain evidence="6">cv. Darmor-bzh</strain>
    </source>
</reference>
<protein>
    <submittedName>
        <fullName evidence="5">BnaC03g72470D protein</fullName>
    </submittedName>
</protein>
<keyword evidence="6" id="KW-1185">Reference proteome</keyword>
<dbReference type="PANTHER" id="PTHR42820">
    <property type="entry name" value="SHORT-CHAIN DEHYDROGENASE REDUCTASE"/>
    <property type="match status" value="1"/>
</dbReference>
<dbReference type="Gene3D" id="3.40.50.720">
    <property type="entry name" value="NAD(P)-binding Rossmann-like Domain"/>
    <property type="match status" value="2"/>
</dbReference>
<evidence type="ECO:0000313" key="5">
    <source>
        <dbReference type="EMBL" id="CDY50918.1"/>
    </source>
</evidence>
<keyword evidence="3" id="KW-0150">Chloroplast</keyword>
<dbReference type="PaxDb" id="3708-A0A078IPC1"/>
<organism evidence="5 6">
    <name type="scientific">Brassica napus</name>
    <name type="common">Rape</name>
    <dbReference type="NCBI Taxonomy" id="3708"/>
    <lineage>
        <taxon>Eukaryota</taxon>
        <taxon>Viridiplantae</taxon>
        <taxon>Streptophyta</taxon>
        <taxon>Embryophyta</taxon>
        <taxon>Tracheophyta</taxon>
        <taxon>Spermatophyta</taxon>
        <taxon>Magnoliopsida</taxon>
        <taxon>eudicotyledons</taxon>
        <taxon>Gunneridae</taxon>
        <taxon>Pentapetalae</taxon>
        <taxon>rosids</taxon>
        <taxon>malvids</taxon>
        <taxon>Brassicales</taxon>
        <taxon>Brassicaceae</taxon>
        <taxon>Brassiceae</taxon>
        <taxon>Brassica</taxon>
    </lineage>
</organism>
<dbReference type="Pfam" id="PF13561">
    <property type="entry name" value="adh_short_C2"/>
    <property type="match status" value="2"/>
</dbReference>
<dbReference type="OMA" id="SIKHAAR"/>
<evidence type="ECO:0000256" key="3">
    <source>
        <dbReference type="ARBA" id="ARBA00022528"/>
    </source>
</evidence>
<dbReference type="InterPro" id="IPR002347">
    <property type="entry name" value="SDR_fam"/>
</dbReference>
<gene>
    <name evidence="5" type="primary">BnaC03g72470D</name>
    <name evidence="5" type="ORF">GSBRNA2T00097766001</name>
</gene>
<dbReference type="Proteomes" id="UP000028999">
    <property type="component" value="Unassembled WGS sequence"/>
</dbReference>
<comment type="subcellular location">
    <subcellularLocation>
        <location evidence="1">Plastid</location>
        <location evidence="1">Chloroplast</location>
    </subcellularLocation>
</comment>
<evidence type="ECO:0000256" key="1">
    <source>
        <dbReference type="ARBA" id="ARBA00004229"/>
    </source>
</evidence>
<dbReference type="PANTHER" id="PTHR42820:SF24">
    <property type="entry name" value="NAD(P)-BINDING ROSSMANN-FOLD SUPERFAMILY PROTEIN"/>
    <property type="match status" value="1"/>
</dbReference>
<keyword evidence="4" id="KW-0934">Plastid</keyword>
<dbReference type="SUPFAM" id="SSF51735">
    <property type="entry name" value="NAD(P)-binding Rossmann-fold domains"/>
    <property type="match status" value="1"/>
</dbReference>
<dbReference type="STRING" id="3708.A0A078IPC1"/>
<evidence type="ECO:0000256" key="2">
    <source>
        <dbReference type="ARBA" id="ARBA00006484"/>
    </source>
</evidence>
<dbReference type="GO" id="GO:0009507">
    <property type="term" value="C:chloroplast"/>
    <property type="evidence" value="ECO:0007669"/>
    <property type="project" value="UniProtKB-SubCell"/>
</dbReference>
<dbReference type="Gramene" id="CDY50918">
    <property type="protein sequence ID" value="CDY50918"/>
    <property type="gene ID" value="GSBRNA2T00097766001"/>
</dbReference>
<evidence type="ECO:0000256" key="4">
    <source>
        <dbReference type="ARBA" id="ARBA00022640"/>
    </source>
</evidence>
<dbReference type="InterPro" id="IPR036291">
    <property type="entry name" value="NAD(P)-bd_dom_sf"/>
</dbReference>
<proteinExistence type="inferred from homology"/>
<comment type="similarity">
    <text evidence="2">Belongs to the short-chain dehydrogenases/reductases (SDR) family.</text>
</comment>
<sequence>MNKVKTKQVITNAISQTKQSNAGVLDTPGSILDLNLEHFDRVMGVNVRGAAAFIKHAARAMVGSGTRGSIVCTTSVTAEIVNGVAPFAVATSMTSRDEETAKQVEGYCEAVGILKGVALKPNHVAKAALFLASDDSIYISGHNLVLDGGFSVVKPL</sequence>